<feature type="domain" description="NAD-dependent epimerase/dehydratase" evidence="1">
    <location>
        <begin position="4"/>
        <end position="197"/>
    </location>
</feature>
<dbReference type="InterPro" id="IPR001509">
    <property type="entry name" value="Epimerase_deHydtase"/>
</dbReference>
<keyword evidence="3" id="KW-1185">Reference proteome</keyword>
<accession>A0A1G9XWY0</accession>
<dbReference type="InterPro" id="IPR036291">
    <property type="entry name" value="NAD(P)-bd_dom_sf"/>
</dbReference>
<dbReference type="Proteomes" id="UP000199182">
    <property type="component" value="Unassembled WGS sequence"/>
</dbReference>
<dbReference type="STRING" id="258515.SAMN05192585_10972"/>
<organism evidence="2 3">
    <name type="scientific">Acetanaerobacterium elongatum</name>
    <dbReference type="NCBI Taxonomy" id="258515"/>
    <lineage>
        <taxon>Bacteria</taxon>
        <taxon>Bacillati</taxon>
        <taxon>Bacillota</taxon>
        <taxon>Clostridia</taxon>
        <taxon>Eubacteriales</taxon>
        <taxon>Oscillospiraceae</taxon>
        <taxon>Acetanaerobacterium</taxon>
    </lineage>
</organism>
<dbReference type="InterPro" id="IPR050177">
    <property type="entry name" value="Lipid_A_modif_metabolic_enz"/>
</dbReference>
<dbReference type="AlphaFoldDB" id="A0A1G9XWY0"/>
<dbReference type="RefSeq" id="WP_092638983.1">
    <property type="nucleotide sequence ID" value="NZ_FNID01000009.1"/>
</dbReference>
<gene>
    <name evidence="2" type="ORF">SAMN05192585_10972</name>
</gene>
<dbReference type="PANTHER" id="PTHR43245:SF58">
    <property type="entry name" value="BLL5923 PROTEIN"/>
    <property type="match status" value="1"/>
</dbReference>
<name>A0A1G9XWY0_9FIRM</name>
<reference evidence="2 3" key="1">
    <citation type="submission" date="2016-10" db="EMBL/GenBank/DDBJ databases">
        <authorList>
            <person name="de Groot N.N."/>
        </authorList>
    </citation>
    <scope>NUCLEOTIDE SEQUENCE [LARGE SCALE GENOMIC DNA]</scope>
    <source>
        <strain evidence="2 3">CGMCC 1.5012</strain>
    </source>
</reference>
<dbReference type="EMBL" id="FNID01000009">
    <property type="protein sequence ID" value="SDN01287.1"/>
    <property type="molecule type" value="Genomic_DNA"/>
</dbReference>
<dbReference type="Pfam" id="PF01370">
    <property type="entry name" value="Epimerase"/>
    <property type="match status" value="1"/>
</dbReference>
<proteinExistence type="predicted"/>
<evidence type="ECO:0000313" key="2">
    <source>
        <dbReference type="EMBL" id="SDN01287.1"/>
    </source>
</evidence>
<dbReference type="SUPFAM" id="SSF51735">
    <property type="entry name" value="NAD(P)-binding Rossmann-fold domains"/>
    <property type="match status" value="1"/>
</dbReference>
<evidence type="ECO:0000259" key="1">
    <source>
        <dbReference type="Pfam" id="PF01370"/>
    </source>
</evidence>
<dbReference type="OrthoDB" id="9808602at2"/>
<dbReference type="Gene3D" id="3.40.50.720">
    <property type="entry name" value="NAD(P)-binding Rossmann-like Domain"/>
    <property type="match status" value="1"/>
</dbReference>
<sequence>MKRIVITGASGYISTHLAAWLGQFKQEYEVTMLSLRGDTWQQQSFAGYDAVVHLAGLAHSKETEQNRALYTEVNRDLTLRVANKAKAEGAGRFVFVSTFNVYEPKAEYIEQNTPLAPVTAYGRSKLEAEEGLRFLADEGFEVVIVRPPMVYGPDCPGNFARLKSLALRCPVFPSLENARSMIYIENLCEFLRLCLTVPLGALHTAVYCPQNAEYVSTREIYIQLRRAAGKKACVIGCFNPLVRLLARHNGTFEKVFGNKTCNFALSAPEMEYNRYGFEESIKGCIRKN</sequence>
<dbReference type="PANTHER" id="PTHR43245">
    <property type="entry name" value="BIFUNCTIONAL POLYMYXIN RESISTANCE PROTEIN ARNA"/>
    <property type="match status" value="1"/>
</dbReference>
<protein>
    <submittedName>
        <fullName evidence="2">UDP-glucose 4-epimerase</fullName>
    </submittedName>
</protein>
<evidence type="ECO:0000313" key="3">
    <source>
        <dbReference type="Proteomes" id="UP000199182"/>
    </source>
</evidence>